<organism evidence="2">
    <name type="scientific">marine sediment metagenome</name>
    <dbReference type="NCBI Taxonomy" id="412755"/>
    <lineage>
        <taxon>unclassified sequences</taxon>
        <taxon>metagenomes</taxon>
        <taxon>ecological metagenomes</taxon>
    </lineage>
</organism>
<comment type="caution">
    <text evidence="2">The sequence shown here is derived from an EMBL/GenBank/DDBJ whole genome shotgun (WGS) entry which is preliminary data.</text>
</comment>
<dbReference type="InterPro" id="IPR049366">
    <property type="entry name" value="RGL11_C"/>
</dbReference>
<gene>
    <name evidence="2" type="ORF">S06H3_43217</name>
</gene>
<dbReference type="AlphaFoldDB" id="X1PQ91"/>
<proteinExistence type="predicted"/>
<sequence length="102" mass="11546">GTLSPRPVWWDSDPQKEVVISRAIRDWGGEAMQPIEGRVIAVVDCLGDHREEVITSLKGELRIYTTTIPTSSRRPCLMQDHQYRLGVVAQTMGYYYPAQLGK</sequence>
<reference evidence="2" key="1">
    <citation type="journal article" date="2014" name="Front. Microbiol.">
        <title>High frequency of phylogenetically diverse reductive dehalogenase-homologous genes in deep subseafloor sedimentary metagenomes.</title>
        <authorList>
            <person name="Kawai M."/>
            <person name="Futagami T."/>
            <person name="Toyoda A."/>
            <person name="Takaki Y."/>
            <person name="Nishi S."/>
            <person name="Hori S."/>
            <person name="Arai W."/>
            <person name="Tsubouchi T."/>
            <person name="Morono Y."/>
            <person name="Uchiyama I."/>
            <person name="Ito T."/>
            <person name="Fujiyama A."/>
            <person name="Inagaki F."/>
            <person name="Takami H."/>
        </authorList>
    </citation>
    <scope>NUCLEOTIDE SEQUENCE</scope>
    <source>
        <strain evidence="2">Expedition CK06-06</strain>
    </source>
</reference>
<feature type="non-terminal residue" evidence="2">
    <location>
        <position position="1"/>
    </location>
</feature>
<accession>X1PQ91</accession>
<evidence type="ECO:0000313" key="2">
    <source>
        <dbReference type="EMBL" id="GAI44686.1"/>
    </source>
</evidence>
<name>X1PQ91_9ZZZZ</name>
<dbReference type="EMBL" id="BARV01026785">
    <property type="protein sequence ID" value="GAI44686.1"/>
    <property type="molecule type" value="Genomic_DNA"/>
</dbReference>
<evidence type="ECO:0000259" key="1">
    <source>
        <dbReference type="Pfam" id="PF21348"/>
    </source>
</evidence>
<protein>
    <recommendedName>
        <fullName evidence="1">Rhamnogalacturonan lyase family 11 C-terminal domain-containing protein</fullName>
    </recommendedName>
</protein>
<feature type="domain" description="Rhamnogalacturonan lyase family 11 C-terminal" evidence="1">
    <location>
        <begin position="8"/>
        <end position="99"/>
    </location>
</feature>
<dbReference type="Pfam" id="PF21348">
    <property type="entry name" value="RGL11_C"/>
    <property type="match status" value="1"/>
</dbReference>